<name>A0A5E7J7G9_PSEFL</name>
<dbReference type="AlphaFoldDB" id="A0A5E7J7G9"/>
<dbReference type="RefSeq" id="WP_154912039.1">
    <property type="nucleotide sequence ID" value="NZ_CABVIK010000005.1"/>
</dbReference>
<evidence type="ECO:0000313" key="2">
    <source>
        <dbReference type="Proteomes" id="UP000349468"/>
    </source>
</evidence>
<accession>A0A5E7J7G9</accession>
<organism evidence="1 2">
    <name type="scientific">Pseudomonas fluorescens</name>
    <dbReference type="NCBI Taxonomy" id="294"/>
    <lineage>
        <taxon>Bacteria</taxon>
        <taxon>Pseudomonadati</taxon>
        <taxon>Pseudomonadota</taxon>
        <taxon>Gammaproteobacteria</taxon>
        <taxon>Pseudomonadales</taxon>
        <taxon>Pseudomonadaceae</taxon>
        <taxon>Pseudomonas</taxon>
    </lineage>
</organism>
<proteinExistence type="predicted"/>
<sequence length="325" mass="35479">MAIINQKILPLNNTSSGATDLTAIIKSLSRKAGENGQVTLAIGIAKRILDELNFSGQRRIKKARVAERLKEIRNGSWEAQISVVVLVELPDGSMQLIDGQHRLTAIVEHGVGVATCIKIIAARNEEDVRRFYAKYDMKGAGRSEAELLSASGLAAELEVRPATATGLLKAVSIIENGMEPNTKGEGKEHLAGFDFRLGKAYQWDAEARAFDEIIDKADTFLKRKLLRAGTMAVALYTLKHSRIKALEFWTGVAENDGLRKLDSRARLIADLSNRALTSGNIRQSVQQSTVAWNAFFQGRNLSIIKCLDGAAIVIEGTPLRKGGSR</sequence>
<evidence type="ECO:0000313" key="1">
    <source>
        <dbReference type="EMBL" id="VVO79203.1"/>
    </source>
</evidence>
<protein>
    <recommendedName>
        <fullName evidence="3">ParB/Sulfiredoxin domain-containing protein</fullName>
    </recommendedName>
</protein>
<reference evidence="1 2" key="1">
    <citation type="submission" date="2019-09" db="EMBL/GenBank/DDBJ databases">
        <authorList>
            <person name="Chandra G."/>
            <person name="Truman W A."/>
        </authorList>
    </citation>
    <scope>NUCLEOTIDE SEQUENCE [LARGE SCALE GENOMIC DNA]</scope>
    <source>
        <strain evidence="1">PS870</strain>
    </source>
</reference>
<evidence type="ECO:0008006" key="3">
    <source>
        <dbReference type="Google" id="ProtNLM"/>
    </source>
</evidence>
<dbReference type="Proteomes" id="UP000349468">
    <property type="component" value="Unassembled WGS sequence"/>
</dbReference>
<gene>
    <name evidence="1" type="ORF">PS870_01700</name>
</gene>
<dbReference type="EMBL" id="CABVIK010000005">
    <property type="protein sequence ID" value="VVO79203.1"/>
    <property type="molecule type" value="Genomic_DNA"/>
</dbReference>